<reference evidence="3" key="1">
    <citation type="submission" date="2025-08" db="UniProtKB">
        <authorList>
            <consortium name="RefSeq"/>
        </authorList>
    </citation>
    <scope>IDENTIFICATION</scope>
    <source>
        <tissue evidence="3">Liver</tissue>
    </source>
</reference>
<organism evidence="2 3">
    <name type="scientific">Python bivittatus</name>
    <name type="common">Burmese python</name>
    <name type="synonym">Python molurus bivittatus</name>
    <dbReference type="NCBI Taxonomy" id="176946"/>
    <lineage>
        <taxon>Eukaryota</taxon>
        <taxon>Metazoa</taxon>
        <taxon>Chordata</taxon>
        <taxon>Craniata</taxon>
        <taxon>Vertebrata</taxon>
        <taxon>Euteleostomi</taxon>
        <taxon>Lepidosauria</taxon>
        <taxon>Squamata</taxon>
        <taxon>Bifurcata</taxon>
        <taxon>Unidentata</taxon>
        <taxon>Episquamata</taxon>
        <taxon>Toxicofera</taxon>
        <taxon>Serpentes</taxon>
        <taxon>Henophidia</taxon>
        <taxon>Pythonidae</taxon>
        <taxon>Python</taxon>
    </lineage>
</organism>
<feature type="region of interest" description="Disordered" evidence="1">
    <location>
        <begin position="37"/>
        <end position="120"/>
    </location>
</feature>
<feature type="compositionally biased region" description="Polar residues" evidence="1">
    <location>
        <begin position="107"/>
        <end position="120"/>
    </location>
</feature>
<dbReference type="AlphaFoldDB" id="A0A9F2WHZ6"/>
<proteinExistence type="predicted"/>
<dbReference type="OrthoDB" id="49016at2759"/>
<sequence>MNHQGYVAAPPYSQSQPGMGGFSAGFGQTVSSPLHGHYNDANTATSTSQSGVLKTNVPFGVPPVIGSPPHSLHPPKQINFQNGPGTAAAQQPPRFPASPASYPSYHHSLQSYPNSPPRSTVQLTNQLGNMQIHSY</sequence>
<evidence type="ECO:0000256" key="1">
    <source>
        <dbReference type="SAM" id="MobiDB-lite"/>
    </source>
</evidence>
<gene>
    <name evidence="3" type="primary">LOC103061568</name>
</gene>
<dbReference type="RefSeq" id="XP_007444682.1">
    <property type="nucleotide sequence ID" value="XM_007444620.3"/>
</dbReference>
<protein>
    <submittedName>
        <fullName evidence="3">Protein transport protein Sec24D-like</fullName>
    </submittedName>
</protein>
<evidence type="ECO:0000313" key="2">
    <source>
        <dbReference type="Proteomes" id="UP000695026"/>
    </source>
</evidence>
<feature type="non-terminal residue" evidence="3">
    <location>
        <position position="135"/>
    </location>
</feature>
<keyword evidence="2" id="KW-1185">Reference proteome</keyword>
<accession>A0A9F2WHZ6</accession>
<evidence type="ECO:0000313" key="3">
    <source>
        <dbReference type="RefSeq" id="XP_007444682.1"/>
    </source>
</evidence>
<feature type="compositionally biased region" description="Polar residues" evidence="1">
    <location>
        <begin position="40"/>
        <end position="53"/>
    </location>
</feature>
<name>A0A9F2WHZ6_PYTBI</name>
<dbReference type="KEGG" id="pbi:103061568"/>
<dbReference type="Proteomes" id="UP000695026">
    <property type="component" value="Unplaced"/>
</dbReference>
<dbReference type="GeneID" id="103061568"/>